<organism evidence="1 2">
    <name type="scientific">Marinobacterium aestuariivivens</name>
    <dbReference type="NCBI Taxonomy" id="1698799"/>
    <lineage>
        <taxon>Bacteria</taxon>
        <taxon>Pseudomonadati</taxon>
        <taxon>Pseudomonadota</taxon>
        <taxon>Gammaproteobacteria</taxon>
        <taxon>Oceanospirillales</taxon>
        <taxon>Oceanospirillaceae</taxon>
        <taxon>Marinobacterium</taxon>
    </lineage>
</organism>
<keyword evidence="2" id="KW-1185">Reference proteome</keyword>
<name>A0ABW2A7P3_9GAMM</name>
<reference evidence="2" key="1">
    <citation type="journal article" date="2019" name="Int. J. Syst. Evol. Microbiol.">
        <title>The Global Catalogue of Microorganisms (GCM) 10K type strain sequencing project: providing services to taxonomists for standard genome sequencing and annotation.</title>
        <authorList>
            <consortium name="The Broad Institute Genomics Platform"/>
            <consortium name="The Broad Institute Genome Sequencing Center for Infectious Disease"/>
            <person name="Wu L."/>
            <person name="Ma J."/>
        </authorList>
    </citation>
    <scope>NUCLEOTIDE SEQUENCE [LARGE SCALE GENOMIC DNA]</scope>
    <source>
        <strain evidence="2">NBRC 111756</strain>
    </source>
</reference>
<dbReference type="PANTHER" id="PTHR42941">
    <property type="entry name" value="SLL1037 PROTEIN"/>
    <property type="match status" value="1"/>
</dbReference>
<comment type="caution">
    <text evidence="1">The sequence shown here is derived from an EMBL/GenBank/DDBJ whole genome shotgun (WGS) entry which is preliminary data.</text>
</comment>
<dbReference type="EMBL" id="JBHSWE010000001">
    <property type="protein sequence ID" value="MFC6673438.1"/>
    <property type="molecule type" value="Genomic_DNA"/>
</dbReference>
<dbReference type="Pfam" id="PF16868">
    <property type="entry name" value="NMT1_3"/>
    <property type="match status" value="1"/>
</dbReference>
<sequence length="291" mass="30772">MAPYAAREGVDLQVVLGQSLTKSVMKVAAGRLDLAVAPPPAISEMKVGTGPYKGSPEQAKKLSGDLRALFGFFASAMHGIVWADSGIESWKDLKGKRVFIGPPAGSAAGQAAGMIAEASGGLQAGSDYEGIKLPWGAAVQAFQDGQFDVYVGFYPVGSQALNELSLQRPIRILSVSDEVIASPGWADYSRQQVTGLATIPANTYSGQVNADQAIKTGTTLMMVVTNSKLDDDTAYKVTKAFWDNIDAMKQANALMTPIDAADPFTGVNVPLHPGAVRYYREKGIEIPADLM</sequence>
<evidence type="ECO:0000313" key="2">
    <source>
        <dbReference type="Proteomes" id="UP001596422"/>
    </source>
</evidence>
<proteinExistence type="predicted"/>
<dbReference type="RefSeq" id="WP_379911816.1">
    <property type="nucleotide sequence ID" value="NZ_JBHSWE010000001.1"/>
</dbReference>
<dbReference type="Gene3D" id="3.40.190.10">
    <property type="entry name" value="Periplasmic binding protein-like II"/>
    <property type="match status" value="2"/>
</dbReference>
<gene>
    <name evidence="1" type="ORF">ACFQDL_27595</name>
</gene>
<accession>A0ABW2A7P3</accession>
<dbReference type="NCBIfam" id="TIGR02122">
    <property type="entry name" value="TRAP_TAXI"/>
    <property type="match status" value="1"/>
</dbReference>
<dbReference type="SUPFAM" id="SSF53850">
    <property type="entry name" value="Periplasmic binding protein-like II"/>
    <property type="match status" value="1"/>
</dbReference>
<dbReference type="Proteomes" id="UP001596422">
    <property type="component" value="Unassembled WGS sequence"/>
</dbReference>
<evidence type="ECO:0000313" key="1">
    <source>
        <dbReference type="EMBL" id="MFC6673438.1"/>
    </source>
</evidence>
<dbReference type="PANTHER" id="PTHR42941:SF1">
    <property type="entry name" value="SLL1037 PROTEIN"/>
    <property type="match status" value="1"/>
</dbReference>
<dbReference type="InterPro" id="IPR011852">
    <property type="entry name" value="TRAP_TAXI"/>
</dbReference>
<protein>
    <submittedName>
        <fullName evidence="1">TAXI family TRAP transporter solute-binding subunit</fullName>
    </submittedName>
</protein>